<reference evidence="4 5" key="1">
    <citation type="journal article" date="2022" name="Genome Biol. Evol.">
        <title>Host diet, physiology and behaviors set the stage for Lachnospiraceae cladogenesis.</title>
        <authorList>
            <person name="Vera-Ponce De Leon A."/>
            <person name="Schneider M."/>
            <person name="Jahnes B.C."/>
            <person name="Sadowski V."/>
            <person name="Camuy-Velez L.A."/>
            <person name="Duan J."/>
            <person name="Sabree Z.L."/>
        </authorList>
    </citation>
    <scope>NUCLEOTIDE SEQUENCE [LARGE SCALE GENOMIC DNA]</scope>
    <source>
        <strain evidence="4 5">PAL227</strain>
    </source>
</reference>
<evidence type="ECO:0000259" key="3">
    <source>
        <dbReference type="SMART" id="SM00642"/>
    </source>
</evidence>
<name>A0ABT1EGH1_9FIRM</name>
<keyword evidence="2" id="KW-0326">Glycosidase</keyword>
<accession>A0ABT1EGH1</accession>
<evidence type="ECO:0000256" key="2">
    <source>
        <dbReference type="ARBA" id="ARBA00023295"/>
    </source>
</evidence>
<dbReference type="RefSeq" id="WP_262068634.1">
    <property type="nucleotide sequence ID" value="NZ_JAMXOC010000006.1"/>
</dbReference>
<dbReference type="InterPro" id="IPR006047">
    <property type="entry name" value="GH13_cat_dom"/>
</dbReference>
<evidence type="ECO:0000313" key="4">
    <source>
        <dbReference type="EMBL" id="MCP1109753.1"/>
    </source>
</evidence>
<feature type="domain" description="Glycosyl hydrolase family 13 catalytic" evidence="3">
    <location>
        <begin position="10"/>
        <end position="355"/>
    </location>
</feature>
<evidence type="ECO:0000313" key="5">
    <source>
        <dbReference type="Proteomes" id="UP001523565"/>
    </source>
</evidence>
<dbReference type="CDD" id="cd11353">
    <property type="entry name" value="AmyAc_euk_bac_CMD_like"/>
    <property type="match status" value="1"/>
</dbReference>
<dbReference type="PANTHER" id="PTHR10357">
    <property type="entry name" value="ALPHA-AMYLASE FAMILY MEMBER"/>
    <property type="match status" value="1"/>
</dbReference>
<keyword evidence="5" id="KW-1185">Reference proteome</keyword>
<proteinExistence type="predicted"/>
<dbReference type="InterPro" id="IPR017853">
    <property type="entry name" value="GH"/>
</dbReference>
<gene>
    <name evidence="4" type="ORF">NK118_05740</name>
</gene>
<dbReference type="SMART" id="SM00642">
    <property type="entry name" value="Aamy"/>
    <property type="match status" value="1"/>
</dbReference>
<dbReference type="Gene3D" id="3.20.20.80">
    <property type="entry name" value="Glycosidases"/>
    <property type="match status" value="1"/>
</dbReference>
<dbReference type="Pfam" id="PF00128">
    <property type="entry name" value="Alpha-amylase"/>
    <property type="match status" value="1"/>
</dbReference>
<dbReference type="GO" id="GO:0016787">
    <property type="term" value="F:hydrolase activity"/>
    <property type="evidence" value="ECO:0007669"/>
    <property type="project" value="UniProtKB-KW"/>
</dbReference>
<dbReference type="SUPFAM" id="SSF51445">
    <property type="entry name" value="(Trans)glycosidases"/>
    <property type="match status" value="1"/>
</dbReference>
<keyword evidence="1 4" id="KW-0378">Hydrolase</keyword>
<sequence>MNFDSSTIYQIYPLGFFDAPKENDGVLASRINELDSWIPYYKELGVDYLLFNPIFSSQTHGYDTRDYRAIDNRLGTNEDFIQLVNRLHQEDIKVILDGVFNHVGREFFAFLDVKEKKWDSPYKDWFLINFDGNSNYDDGFWYEGWEGHFELVKLNLKNPEVRAYLLDCVKLWITEFHIDGLRLDVAYSLDHDFMKELRSYSSSLNPDFVLIGEVLFGDYNLIVNEGMLQSCTNYECYKGIHSSFNSLNMFEISYSLNRQFGKEDWCLYRGKHLMNFVDNHDVSRIASLLKTKEHLPLAYALLFTMPGIPCLYYGSEWGATGVKEEGKADYDLRPHFDKPHPNELTELIKKLIEVHRSELALWDGSYENLVVTNPQLLFRRLAKESEVYVFINADSEAFTFYHDSLYGDFVDLLDDSSEPLSGACELPGYQFKILKRKRD</sequence>
<dbReference type="EMBL" id="JAMZFV010000006">
    <property type="protein sequence ID" value="MCP1109753.1"/>
    <property type="molecule type" value="Genomic_DNA"/>
</dbReference>
<dbReference type="Proteomes" id="UP001523565">
    <property type="component" value="Unassembled WGS sequence"/>
</dbReference>
<organism evidence="4 5">
    <name type="scientific">Ohessyouella blattaphilus</name>
    <dbReference type="NCBI Taxonomy" id="2949333"/>
    <lineage>
        <taxon>Bacteria</taxon>
        <taxon>Bacillati</taxon>
        <taxon>Bacillota</taxon>
        <taxon>Clostridia</taxon>
        <taxon>Lachnospirales</taxon>
        <taxon>Lachnospiraceae</taxon>
        <taxon>Ohessyouella</taxon>
    </lineage>
</organism>
<protein>
    <submittedName>
        <fullName evidence="4">Alpha-amylase family glycosyl hydrolase</fullName>
    </submittedName>
</protein>
<evidence type="ECO:0000256" key="1">
    <source>
        <dbReference type="ARBA" id="ARBA00022801"/>
    </source>
</evidence>
<dbReference type="PANTHER" id="PTHR10357:SF210">
    <property type="entry name" value="MALTODEXTRIN GLUCOSIDASE"/>
    <property type="match status" value="1"/>
</dbReference>
<dbReference type="SUPFAM" id="SSF51011">
    <property type="entry name" value="Glycosyl hydrolase domain"/>
    <property type="match status" value="1"/>
</dbReference>
<comment type="caution">
    <text evidence="4">The sequence shown here is derived from an EMBL/GenBank/DDBJ whole genome shotgun (WGS) entry which is preliminary data.</text>
</comment>